<sequence>MERPSNNTAPHDHLVTEILARLPLRSIWRFKSVCKTWKSTVESEYFRRLFLSLHQNSSRGWSLLLLDHIELMDLHRCKTWDLPKSFASYIHKSKKGGQLFEYQACTNGLVFVNATQNSSYVGNPVLQQWVRIPPPPYPYVTLPFGLVTRVDEEDGVVLSFKVVRIAAHVPKRHQSVTYLCLCVYSSETGVWTTKRLDCHHYFTNMAPTMSLNGTLYISPSGFDDALLPGALVAHDFYGESDRCRVIPLPDHNLDHNRLFKRALTCSNGSVMYIKTLLHDLLKVWMLTNNDDDDDSSSSECWQLLWEIRLPFISSDDDILYYAPLAMNPFDRNLVYLWSLHNRYLLSCNLKRQDYKILIGDESERYVDDDDLQNCFVNQSTCDKYMEQVIFGPCSDPIYGIHVAVFHNVLPRWIRPLPCPPQVEMIDTTSLLSYIASSPEQE</sequence>
<accession>V4P6B1</accession>
<dbReference type="CDD" id="cd22157">
    <property type="entry name" value="F-box_AtFBW1-like"/>
    <property type="match status" value="1"/>
</dbReference>
<dbReference type="SUPFAM" id="SSF81383">
    <property type="entry name" value="F-box domain"/>
    <property type="match status" value="1"/>
</dbReference>
<dbReference type="Gramene" id="ESQ55071">
    <property type="protein sequence ID" value="ESQ55071"/>
    <property type="gene ID" value="EUTSA_v10027176mg"/>
</dbReference>
<proteinExistence type="predicted"/>
<dbReference type="InterPro" id="IPR055290">
    <property type="entry name" value="At3g26010-like"/>
</dbReference>
<dbReference type="OrthoDB" id="674184at2759"/>
<evidence type="ECO:0000259" key="2">
    <source>
        <dbReference type="Pfam" id="PF24750"/>
    </source>
</evidence>
<feature type="domain" description="F-box protein At3g26010-like beta-propeller" evidence="2">
    <location>
        <begin position="60"/>
        <end position="418"/>
    </location>
</feature>
<dbReference type="Pfam" id="PF24750">
    <property type="entry name" value="b-prop_At3g26010-like"/>
    <property type="match status" value="1"/>
</dbReference>
<dbReference type="EMBL" id="KI517384">
    <property type="protein sequence ID" value="ESQ55071.1"/>
    <property type="molecule type" value="Genomic_DNA"/>
</dbReference>
<dbReference type="Proteomes" id="UP000030689">
    <property type="component" value="Unassembled WGS sequence"/>
</dbReference>
<evidence type="ECO:0000259" key="1">
    <source>
        <dbReference type="Pfam" id="PF00646"/>
    </source>
</evidence>
<gene>
    <name evidence="3" type="ORF">EUTSA_v10027176mg</name>
</gene>
<dbReference type="InterPro" id="IPR056592">
    <property type="entry name" value="Beta-prop_At3g26010-like"/>
</dbReference>
<dbReference type="AlphaFoldDB" id="V4P6B1"/>
<evidence type="ECO:0000313" key="3">
    <source>
        <dbReference type="EMBL" id="ESQ55071.1"/>
    </source>
</evidence>
<dbReference type="InterPro" id="IPR036047">
    <property type="entry name" value="F-box-like_dom_sf"/>
</dbReference>
<feature type="domain" description="F-box" evidence="1">
    <location>
        <begin position="12"/>
        <end position="48"/>
    </location>
</feature>
<reference evidence="3 4" key="1">
    <citation type="journal article" date="2013" name="Front. Plant Sci.">
        <title>The Reference Genome of the Halophytic Plant Eutrema salsugineum.</title>
        <authorList>
            <person name="Yang R."/>
            <person name="Jarvis D.E."/>
            <person name="Chen H."/>
            <person name="Beilstein M.A."/>
            <person name="Grimwood J."/>
            <person name="Jenkins J."/>
            <person name="Shu S."/>
            <person name="Prochnik S."/>
            <person name="Xin M."/>
            <person name="Ma C."/>
            <person name="Schmutz J."/>
            <person name="Wing R.A."/>
            <person name="Mitchell-Olds T."/>
            <person name="Schumaker K.S."/>
            <person name="Wang X."/>
        </authorList>
    </citation>
    <scope>NUCLEOTIDE SEQUENCE [LARGE SCALE GENOMIC DNA]</scope>
</reference>
<keyword evidence="4" id="KW-1185">Reference proteome</keyword>
<dbReference type="KEGG" id="eus:EUTSA_v10027176mg"/>
<dbReference type="Gene3D" id="1.20.1280.50">
    <property type="match status" value="1"/>
</dbReference>
<dbReference type="STRING" id="72664.V4P6B1"/>
<dbReference type="InterPro" id="IPR001810">
    <property type="entry name" value="F-box_dom"/>
</dbReference>
<dbReference type="OMA" id="MYIKTLA"/>
<dbReference type="PANTHER" id="PTHR35546">
    <property type="entry name" value="F-BOX PROTEIN INTERACTION DOMAIN PROTEIN-RELATED"/>
    <property type="match status" value="1"/>
</dbReference>
<dbReference type="Pfam" id="PF00646">
    <property type="entry name" value="F-box"/>
    <property type="match status" value="1"/>
</dbReference>
<evidence type="ECO:0000313" key="4">
    <source>
        <dbReference type="Proteomes" id="UP000030689"/>
    </source>
</evidence>
<name>V4P6B1_EUTSA</name>
<dbReference type="PANTHER" id="PTHR35546:SF25">
    <property type="entry name" value="F-BOX DOMAIN-CONTAINING PROTEIN"/>
    <property type="match status" value="1"/>
</dbReference>
<organism evidence="3 4">
    <name type="scientific">Eutrema salsugineum</name>
    <name type="common">Saltwater cress</name>
    <name type="synonym">Sisymbrium salsugineum</name>
    <dbReference type="NCBI Taxonomy" id="72664"/>
    <lineage>
        <taxon>Eukaryota</taxon>
        <taxon>Viridiplantae</taxon>
        <taxon>Streptophyta</taxon>
        <taxon>Embryophyta</taxon>
        <taxon>Tracheophyta</taxon>
        <taxon>Spermatophyta</taxon>
        <taxon>Magnoliopsida</taxon>
        <taxon>eudicotyledons</taxon>
        <taxon>Gunneridae</taxon>
        <taxon>Pentapetalae</taxon>
        <taxon>rosids</taxon>
        <taxon>malvids</taxon>
        <taxon>Brassicales</taxon>
        <taxon>Brassicaceae</taxon>
        <taxon>Eutremeae</taxon>
        <taxon>Eutrema</taxon>
    </lineage>
</organism>
<protein>
    <submittedName>
        <fullName evidence="3">Uncharacterized protein</fullName>
    </submittedName>
</protein>